<name>A4EAA4_COLAA</name>
<protein>
    <submittedName>
        <fullName evidence="1">Uncharacterized protein</fullName>
    </submittedName>
</protein>
<dbReference type="AlphaFoldDB" id="A4EAA4"/>
<comment type="caution">
    <text evidence="1">The sequence shown here is derived from an EMBL/GenBank/DDBJ whole genome shotgun (WGS) entry which is preliminary data.</text>
</comment>
<sequence length="73" mass="8144">MPAALLKTGRAQRTINATTTTQSDLEERSDLKIAFEILSIFIANLNLIQSEQRGRTKCSALVTCRQSQFNINC</sequence>
<reference evidence="1 2" key="1">
    <citation type="submission" date="2007-01" db="EMBL/GenBank/DDBJ databases">
        <title>Draft genome sequence of Collinsella aerofaciens (ATCC 25986).</title>
        <authorList>
            <person name="Sudarsanam P."/>
            <person name="Ley R."/>
            <person name="Guruge J."/>
            <person name="Turnbaugh P.J."/>
            <person name="Mahowald M."/>
            <person name="Liep D."/>
            <person name="Gordon J."/>
        </authorList>
    </citation>
    <scope>NUCLEOTIDE SEQUENCE [LARGE SCALE GENOMIC DNA]</scope>
    <source>
        <strain evidence="2">ATCC 25986 / DSM 3979 / JCM 10188 / KCTC 3647 / NCTC 11838 / VPI 1003</strain>
    </source>
</reference>
<dbReference type="Proteomes" id="UP000002979">
    <property type="component" value="Unassembled WGS sequence"/>
</dbReference>
<dbReference type="EMBL" id="AAVN02000005">
    <property type="protein sequence ID" value="EBA39428.1"/>
    <property type="molecule type" value="Genomic_DNA"/>
</dbReference>
<proteinExistence type="predicted"/>
<reference evidence="1 2" key="2">
    <citation type="submission" date="2007-04" db="EMBL/GenBank/DDBJ databases">
        <authorList>
            <person name="Fulton L."/>
            <person name="Clifton S."/>
            <person name="Fulton B."/>
            <person name="Xu J."/>
            <person name="Minx P."/>
            <person name="Mardis E.R."/>
            <person name="Wilson R.K."/>
        </authorList>
    </citation>
    <scope>NUCLEOTIDE SEQUENCE [LARGE SCALE GENOMIC DNA]</scope>
    <source>
        <strain evidence="2">ATCC 25986 / DSM 3979 / JCM 10188 / KCTC 3647 / NCTC 11838 / VPI 1003</strain>
    </source>
</reference>
<evidence type="ECO:0000313" key="2">
    <source>
        <dbReference type="Proteomes" id="UP000002979"/>
    </source>
</evidence>
<evidence type="ECO:0000313" key="1">
    <source>
        <dbReference type="EMBL" id="EBA39428.1"/>
    </source>
</evidence>
<gene>
    <name evidence="1" type="ORF">COLAER_01361</name>
</gene>
<organism evidence="1 2">
    <name type="scientific">Collinsella aerofaciens (strain ATCC 25986 / DSM 3979 / JCM 10188 / KCTC 3647 / NCTC 11838 / VPI 1003)</name>
    <dbReference type="NCBI Taxonomy" id="411903"/>
    <lineage>
        <taxon>Bacteria</taxon>
        <taxon>Bacillati</taxon>
        <taxon>Actinomycetota</taxon>
        <taxon>Coriobacteriia</taxon>
        <taxon>Coriobacteriales</taxon>
        <taxon>Coriobacteriaceae</taxon>
        <taxon>Collinsella</taxon>
    </lineage>
</organism>
<accession>A4EAA4</accession>